<dbReference type="GO" id="GO:0008270">
    <property type="term" value="F:zinc ion binding"/>
    <property type="evidence" value="ECO:0007669"/>
    <property type="project" value="InterPro"/>
</dbReference>
<dbReference type="InterPro" id="IPR046960">
    <property type="entry name" value="PPR_At4g14850-like_plant"/>
</dbReference>
<feature type="repeat" description="PPR" evidence="2">
    <location>
        <begin position="248"/>
        <end position="282"/>
    </location>
</feature>
<dbReference type="GO" id="GO:0003723">
    <property type="term" value="F:RNA binding"/>
    <property type="evidence" value="ECO:0007669"/>
    <property type="project" value="InterPro"/>
</dbReference>
<feature type="repeat" description="PPR" evidence="2">
    <location>
        <begin position="452"/>
        <end position="486"/>
    </location>
</feature>
<dbReference type="Pfam" id="PF13041">
    <property type="entry name" value="PPR_2"/>
    <property type="match status" value="4"/>
</dbReference>
<proteinExistence type="predicted"/>
<name>D8T3L3_SELML</name>
<organism evidence="5">
    <name type="scientific">Selaginella moellendorffii</name>
    <name type="common">Spikemoss</name>
    <dbReference type="NCBI Taxonomy" id="88036"/>
    <lineage>
        <taxon>Eukaryota</taxon>
        <taxon>Viridiplantae</taxon>
        <taxon>Streptophyta</taxon>
        <taxon>Embryophyta</taxon>
        <taxon>Tracheophyta</taxon>
        <taxon>Lycopodiopsida</taxon>
        <taxon>Selaginellales</taxon>
        <taxon>Selaginellaceae</taxon>
        <taxon>Selaginella</taxon>
    </lineage>
</organism>
<accession>D8T3L3</accession>
<dbReference type="PROSITE" id="PS51375">
    <property type="entry name" value="PPR"/>
    <property type="match status" value="6"/>
</dbReference>
<keyword evidence="1" id="KW-0677">Repeat</keyword>
<dbReference type="AlphaFoldDB" id="D8T3L3"/>
<dbReference type="Pfam" id="PF20431">
    <property type="entry name" value="E_motif"/>
    <property type="match status" value="1"/>
</dbReference>
<evidence type="ECO:0000259" key="3">
    <source>
        <dbReference type="Pfam" id="PF14432"/>
    </source>
</evidence>
<dbReference type="PANTHER" id="PTHR24015:SF548">
    <property type="entry name" value="OS08G0340900 PROTEIN"/>
    <property type="match status" value="1"/>
</dbReference>
<dbReference type="InterPro" id="IPR046848">
    <property type="entry name" value="E_motif"/>
</dbReference>
<feature type="repeat" description="PPR" evidence="2">
    <location>
        <begin position="553"/>
        <end position="587"/>
    </location>
</feature>
<dbReference type="HOGENOM" id="CLU_002706_15_6_1"/>
<dbReference type="InterPro" id="IPR002885">
    <property type="entry name" value="PPR_rpt"/>
</dbReference>
<keyword evidence="5" id="KW-1185">Reference proteome</keyword>
<dbReference type="InParanoid" id="D8T3L3"/>
<evidence type="ECO:0000313" key="5">
    <source>
        <dbReference type="Proteomes" id="UP000001514"/>
    </source>
</evidence>
<dbReference type="KEGG" id="smo:SELMODRAFT_131170"/>
<dbReference type="InterPro" id="IPR032867">
    <property type="entry name" value="DYW_dom"/>
</dbReference>
<reference evidence="4 5" key="1">
    <citation type="journal article" date="2011" name="Science">
        <title>The Selaginella genome identifies genetic changes associated with the evolution of vascular plants.</title>
        <authorList>
            <person name="Banks J.A."/>
            <person name="Nishiyama T."/>
            <person name="Hasebe M."/>
            <person name="Bowman J.L."/>
            <person name="Gribskov M."/>
            <person name="dePamphilis C."/>
            <person name="Albert V.A."/>
            <person name="Aono N."/>
            <person name="Aoyama T."/>
            <person name="Ambrose B.A."/>
            <person name="Ashton N.W."/>
            <person name="Axtell M.J."/>
            <person name="Barker E."/>
            <person name="Barker M.S."/>
            <person name="Bennetzen J.L."/>
            <person name="Bonawitz N.D."/>
            <person name="Chapple C."/>
            <person name="Cheng C."/>
            <person name="Correa L.G."/>
            <person name="Dacre M."/>
            <person name="DeBarry J."/>
            <person name="Dreyer I."/>
            <person name="Elias M."/>
            <person name="Engstrom E.M."/>
            <person name="Estelle M."/>
            <person name="Feng L."/>
            <person name="Finet C."/>
            <person name="Floyd S.K."/>
            <person name="Frommer W.B."/>
            <person name="Fujita T."/>
            <person name="Gramzow L."/>
            <person name="Gutensohn M."/>
            <person name="Harholt J."/>
            <person name="Hattori M."/>
            <person name="Heyl A."/>
            <person name="Hirai T."/>
            <person name="Hiwatashi Y."/>
            <person name="Ishikawa M."/>
            <person name="Iwata M."/>
            <person name="Karol K.G."/>
            <person name="Koehler B."/>
            <person name="Kolukisaoglu U."/>
            <person name="Kubo M."/>
            <person name="Kurata T."/>
            <person name="Lalonde S."/>
            <person name="Li K."/>
            <person name="Li Y."/>
            <person name="Litt A."/>
            <person name="Lyons E."/>
            <person name="Manning G."/>
            <person name="Maruyama T."/>
            <person name="Michael T.P."/>
            <person name="Mikami K."/>
            <person name="Miyazaki S."/>
            <person name="Morinaga S."/>
            <person name="Murata T."/>
            <person name="Mueller-Roeber B."/>
            <person name="Nelson D.R."/>
            <person name="Obara M."/>
            <person name="Oguri Y."/>
            <person name="Olmstead R.G."/>
            <person name="Onodera N."/>
            <person name="Petersen B.L."/>
            <person name="Pils B."/>
            <person name="Prigge M."/>
            <person name="Rensing S.A."/>
            <person name="Riano-Pachon D.M."/>
            <person name="Roberts A.W."/>
            <person name="Sato Y."/>
            <person name="Scheller H.V."/>
            <person name="Schulz B."/>
            <person name="Schulz C."/>
            <person name="Shakirov E.V."/>
            <person name="Shibagaki N."/>
            <person name="Shinohara N."/>
            <person name="Shippen D.E."/>
            <person name="Soerensen I."/>
            <person name="Sotooka R."/>
            <person name="Sugimoto N."/>
            <person name="Sugita M."/>
            <person name="Sumikawa N."/>
            <person name="Tanurdzic M."/>
            <person name="Theissen G."/>
            <person name="Ulvskov P."/>
            <person name="Wakazuki S."/>
            <person name="Weng J.K."/>
            <person name="Willats W.W."/>
            <person name="Wipf D."/>
            <person name="Wolf P.G."/>
            <person name="Yang L."/>
            <person name="Zimmer A.D."/>
            <person name="Zhu Q."/>
            <person name="Mitros T."/>
            <person name="Hellsten U."/>
            <person name="Loque D."/>
            <person name="Otillar R."/>
            <person name="Salamov A."/>
            <person name="Schmutz J."/>
            <person name="Shapiro H."/>
            <person name="Lindquist E."/>
            <person name="Lucas S."/>
            <person name="Rokhsar D."/>
            <person name="Grigoriev I.V."/>
        </authorList>
    </citation>
    <scope>NUCLEOTIDE SEQUENCE [LARGE SCALE GENOMIC DNA]</scope>
</reference>
<protein>
    <recommendedName>
        <fullName evidence="3">DYW domain-containing protein</fullName>
    </recommendedName>
</protein>
<sequence length="849" mass="93307">MHGLKKRFRFSGPSLLRQQQQQRHFHEDKAFTGGEFNLWAAVVEEPQAHDYAPLAPPTLSDEDVKQKLASLEEQNQKSGFVDPAAYVSLLKQSGDVTALKTIQAHISHSKRFAGDRLLLNCVVEAYGKCGCVKDARLVFSSIRHPNVYSWTILLAAYAQNGHHKTVLELLRQMDLLGVWPNAVTLATVIGAVSELGNWDEARKIHARAAATCQLTYDVVLVTALIDMYAKCGDIFHAEVVFDQARNKDLACCNAMISAYIQLGYTVDAVSTFNRIQPSGLQPNQVTYALLFRACATNGVYSDARVAHMCFILSKLRPDVVVNTALVSMYSRCGSLEDARRVFDRMPGKNVVTWNVMIAGYAQEGYTDEALQLYVSMEAAGVEPDEITFVNVLESCSLAEHLAAGRDIHKHVVDAGYDSSLTVLSALITMYSACGSLGDAVDVFHKGVTTHSSVISWTAMLTALTRNGEGRSALALFRKMDLEGVRANVVTFVSTIDACSSIGALVEGHAIFERVIVTGHLIDVVLGTSLINLYGKCGRLDYALEVFHYLSFKNIVTWNTILAASSQNGEETLSDELLQEMDLDGAQPNEMTLLNMLFGCSHNGLVAKAVSYFRSMVYGHCLVPTSEHYGCLVDLLGRSGQLEEVEAFISSKPFSLDSVLWMSLLGSCVIHSDVERGLRAARRVLGLDPKNASPYVLLSNMFAAIGMLDAVKSLAKLAGERAMKKEQSRSYIEVNGVVHEFGVRAGLHRLGEKIGAQLREWSEEMEEAGFVPLHDVRGYHDEKLAIAFGAISSPPGVPLFVVKNLRMCVCCHGEIKHICKMTGRDISVREGNRVHHFRPMDASCSCGDYW</sequence>
<feature type="repeat" description="PPR" evidence="2">
    <location>
        <begin position="349"/>
        <end position="383"/>
    </location>
</feature>
<dbReference type="EMBL" id="GL377670">
    <property type="protein sequence ID" value="EFJ08719.1"/>
    <property type="molecule type" value="Genomic_DNA"/>
</dbReference>
<dbReference type="GO" id="GO:0048731">
    <property type="term" value="P:system development"/>
    <property type="evidence" value="ECO:0007669"/>
    <property type="project" value="UniProtKB-ARBA"/>
</dbReference>
<dbReference type="GO" id="GO:0009451">
    <property type="term" value="P:RNA modification"/>
    <property type="evidence" value="ECO:0000318"/>
    <property type="project" value="GO_Central"/>
</dbReference>
<dbReference type="NCBIfam" id="TIGR00756">
    <property type="entry name" value="PPR"/>
    <property type="match status" value="5"/>
</dbReference>
<evidence type="ECO:0000256" key="1">
    <source>
        <dbReference type="ARBA" id="ARBA00022737"/>
    </source>
</evidence>
<dbReference type="FunFam" id="1.25.40.10:FF:000158">
    <property type="entry name" value="pentatricopeptide repeat-containing protein At2g33680"/>
    <property type="match status" value="1"/>
</dbReference>
<dbReference type="Proteomes" id="UP000001514">
    <property type="component" value="Unassembled WGS sequence"/>
</dbReference>
<dbReference type="Pfam" id="PF01535">
    <property type="entry name" value="PPR"/>
    <property type="match status" value="5"/>
</dbReference>
<feature type="domain" description="DYW" evidence="3">
    <location>
        <begin position="778"/>
        <end position="849"/>
    </location>
</feature>
<evidence type="ECO:0000313" key="4">
    <source>
        <dbReference type="EMBL" id="EFJ08719.1"/>
    </source>
</evidence>
<dbReference type="FunFam" id="1.25.40.10:FF:000344">
    <property type="entry name" value="Pentatricopeptide repeat-containing protein"/>
    <property type="match status" value="1"/>
</dbReference>
<evidence type="ECO:0000256" key="2">
    <source>
        <dbReference type="PROSITE-ProRule" id="PRU00708"/>
    </source>
</evidence>
<feature type="repeat" description="PPR" evidence="2">
    <location>
        <begin position="146"/>
        <end position="180"/>
    </location>
</feature>
<dbReference type="eggNOG" id="KOG4197">
    <property type="taxonomic scope" value="Eukaryota"/>
</dbReference>
<dbReference type="Gene3D" id="1.25.40.10">
    <property type="entry name" value="Tetratricopeptide repeat domain"/>
    <property type="match status" value="5"/>
</dbReference>
<dbReference type="PANTHER" id="PTHR24015">
    <property type="entry name" value="OS07G0578800 PROTEIN-RELATED"/>
    <property type="match status" value="1"/>
</dbReference>
<dbReference type="Pfam" id="PF14432">
    <property type="entry name" value="DYW_deaminase"/>
    <property type="match status" value="1"/>
</dbReference>
<feature type="repeat" description="PPR" evidence="2">
    <location>
        <begin position="318"/>
        <end position="348"/>
    </location>
</feature>
<dbReference type="Gramene" id="EFJ08719">
    <property type="protein sequence ID" value="EFJ08719"/>
    <property type="gene ID" value="SELMODRAFT_131170"/>
</dbReference>
<gene>
    <name evidence="4" type="ORF">SELMODRAFT_131170</name>
</gene>
<dbReference type="InterPro" id="IPR011990">
    <property type="entry name" value="TPR-like_helical_dom_sf"/>
</dbReference>